<dbReference type="AlphaFoldDB" id="A0A4Y2KWT7"/>
<evidence type="ECO:0000313" key="2">
    <source>
        <dbReference type="Proteomes" id="UP000499080"/>
    </source>
</evidence>
<evidence type="ECO:0000313" key="1">
    <source>
        <dbReference type="EMBL" id="GBN06722.1"/>
    </source>
</evidence>
<dbReference type="OrthoDB" id="7698527at2759"/>
<comment type="caution">
    <text evidence="1">The sequence shown here is derived from an EMBL/GenBank/DDBJ whole genome shotgun (WGS) entry which is preliminary data.</text>
</comment>
<accession>A0A4Y2KWT7</accession>
<dbReference type="PANTHER" id="PTHR45786">
    <property type="entry name" value="DNA BINDING PROTEIN-LIKE"/>
    <property type="match status" value="1"/>
</dbReference>
<dbReference type="PANTHER" id="PTHR45786:SF74">
    <property type="entry name" value="ATP-DEPENDENT DNA HELICASE"/>
    <property type="match status" value="1"/>
</dbReference>
<gene>
    <name evidence="1" type="ORF">AVEN_124369_1</name>
</gene>
<reference evidence="1 2" key="1">
    <citation type="journal article" date="2019" name="Sci. Rep.">
        <title>Orb-weaving spider Araneus ventricosus genome elucidates the spidroin gene catalogue.</title>
        <authorList>
            <person name="Kono N."/>
            <person name="Nakamura H."/>
            <person name="Ohtoshi R."/>
            <person name="Moran D.A.P."/>
            <person name="Shinohara A."/>
            <person name="Yoshida Y."/>
            <person name="Fujiwara M."/>
            <person name="Mori M."/>
            <person name="Tomita M."/>
            <person name="Arakawa K."/>
        </authorList>
    </citation>
    <scope>NUCLEOTIDE SEQUENCE [LARGE SCALE GENOMIC DNA]</scope>
</reference>
<organism evidence="1 2">
    <name type="scientific">Araneus ventricosus</name>
    <name type="common">Orbweaver spider</name>
    <name type="synonym">Epeira ventricosa</name>
    <dbReference type="NCBI Taxonomy" id="182803"/>
    <lineage>
        <taxon>Eukaryota</taxon>
        <taxon>Metazoa</taxon>
        <taxon>Ecdysozoa</taxon>
        <taxon>Arthropoda</taxon>
        <taxon>Chelicerata</taxon>
        <taxon>Arachnida</taxon>
        <taxon>Araneae</taxon>
        <taxon>Araneomorphae</taxon>
        <taxon>Entelegynae</taxon>
        <taxon>Araneoidea</taxon>
        <taxon>Araneidae</taxon>
        <taxon>Araneus</taxon>
    </lineage>
</organism>
<sequence length="139" mass="15844">MKALLTENSHDAKNYRERIWEYNSALAFDSMGAQIKPPLGTGPYCYRLHGQVYHRVSPCMEINPFAQSFLQMHRLVQEHPTTAVKMVFLEDKNLDMQRYNAPSLYTEVAAVFVGDNGEPPANRDICVYPVGIHAMAFHL</sequence>
<dbReference type="Proteomes" id="UP000499080">
    <property type="component" value="Unassembled WGS sequence"/>
</dbReference>
<dbReference type="EMBL" id="BGPR01005093">
    <property type="protein sequence ID" value="GBN06722.1"/>
    <property type="molecule type" value="Genomic_DNA"/>
</dbReference>
<proteinExistence type="predicted"/>
<protein>
    <submittedName>
        <fullName evidence="1">Uncharacterized protein</fullName>
    </submittedName>
</protein>
<name>A0A4Y2KWT7_ARAVE</name>
<keyword evidence="2" id="KW-1185">Reference proteome</keyword>